<dbReference type="GO" id="GO:0006364">
    <property type="term" value="P:rRNA processing"/>
    <property type="evidence" value="ECO:0007669"/>
    <property type="project" value="TreeGrafter"/>
</dbReference>
<evidence type="ECO:0000256" key="1">
    <source>
        <dbReference type="ARBA" id="ARBA00007820"/>
    </source>
</evidence>
<dbReference type="PROSITE" id="PS00948">
    <property type="entry name" value="RIBOSOMAL_S7E"/>
    <property type="match status" value="1"/>
</dbReference>
<keyword evidence="6" id="KW-1185">Reference proteome</keyword>
<comment type="similarity">
    <text evidence="1 4">Belongs to the eukaryotic ribosomal protein eS7 family.</text>
</comment>
<keyword evidence="2 4" id="KW-0689">Ribosomal protein</keyword>
<dbReference type="PANTHER" id="PTHR11278:SF0">
    <property type="entry name" value="SMALL RIBOSOMAL SUBUNIT PROTEIN ES7"/>
    <property type="match status" value="1"/>
</dbReference>
<evidence type="ECO:0000313" key="5">
    <source>
        <dbReference type="EnsemblMetazoa" id="XP_020897627.2"/>
    </source>
</evidence>
<evidence type="ECO:0000313" key="6">
    <source>
        <dbReference type="Proteomes" id="UP000887567"/>
    </source>
</evidence>
<evidence type="ECO:0000256" key="2">
    <source>
        <dbReference type="ARBA" id="ARBA00022980"/>
    </source>
</evidence>
<dbReference type="OrthoDB" id="1724687at2759"/>
<dbReference type="KEGG" id="epa:110236445"/>
<reference evidence="5" key="1">
    <citation type="submission" date="2022-11" db="UniProtKB">
        <authorList>
            <consortium name="EnsemblMetazoa"/>
        </authorList>
    </citation>
    <scope>IDENTIFICATION</scope>
</reference>
<dbReference type="AlphaFoldDB" id="A0A913X1W5"/>
<dbReference type="InterPro" id="IPR047861">
    <property type="entry name" value="Ribosomal_eS7_CS"/>
</dbReference>
<proteinExistence type="inferred from homology"/>
<name>A0A913X1W5_EXADI</name>
<dbReference type="PANTHER" id="PTHR11278">
    <property type="entry name" value="40S RIBOSOMAL PROTEIN S7"/>
    <property type="match status" value="1"/>
</dbReference>
<dbReference type="GO" id="GO:0022627">
    <property type="term" value="C:cytosolic small ribosomal subunit"/>
    <property type="evidence" value="ECO:0007669"/>
    <property type="project" value="TreeGrafter"/>
</dbReference>
<keyword evidence="3 4" id="KW-0687">Ribonucleoprotein</keyword>
<dbReference type="GO" id="GO:0003735">
    <property type="term" value="F:structural constituent of ribosome"/>
    <property type="evidence" value="ECO:0007669"/>
    <property type="project" value="InterPro"/>
</dbReference>
<dbReference type="GO" id="GO:0032040">
    <property type="term" value="C:small-subunit processome"/>
    <property type="evidence" value="ECO:0007669"/>
    <property type="project" value="TreeGrafter"/>
</dbReference>
<dbReference type="Pfam" id="PF01251">
    <property type="entry name" value="Ribosomal_S7e"/>
    <property type="match status" value="1"/>
</dbReference>
<sequence length="206" mass="23396">MLSSSFSRRSSKRSAMFTASAKIVKPNGEAADEFEQSVSQAILELEMNSDMKQQLRGLYISAAKEVDVSGKKAIIIFVPVPQARSFQKIQTRLVRELEKKFSGKHVVVIAQRRILPKPTRKSRNQKQKRPRSRTLTAVHDAILEDLVFPSEIVGKRIRVKLDGSRLVKVHLDKAQQTTIEHKLDTFSSVYKKLTGKDVIFEFPSFD</sequence>
<dbReference type="RefSeq" id="XP_020897627.2">
    <property type="nucleotide sequence ID" value="XM_021041968.2"/>
</dbReference>
<protein>
    <recommendedName>
        <fullName evidence="4">40S ribosomal protein S7</fullName>
    </recommendedName>
</protein>
<evidence type="ECO:0000256" key="4">
    <source>
        <dbReference type="RuleBase" id="RU364105"/>
    </source>
</evidence>
<dbReference type="GO" id="GO:0042274">
    <property type="term" value="P:ribosomal small subunit biogenesis"/>
    <property type="evidence" value="ECO:0007669"/>
    <property type="project" value="TreeGrafter"/>
</dbReference>
<dbReference type="GO" id="GO:0006412">
    <property type="term" value="P:translation"/>
    <property type="evidence" value="ECO:0007669"/>
    <property type="project" value="InterPro"/>
</dbReference>
<accession>A0A913X1W5</accession>
<dbReference type="GeneID" id="110236445"/>
<dbReference type="OMA" id="AAYHKVQ"/>
<evidence type="ECO:0000256" key="3">
    <source>
        <dbReference type="ARBA" id="ARBA00023274"/>
    </source>
</evidence>
<dbReference type="GO" id="GO:0030686">
    <property type="term" value="C:90S preribosome"/>
    <property type="evidence" value="ECO:0007669"/>
    <property type="project" value="TreeGrafter"/>
</dbReference>
<organism evidence="5 6">
    <name type="scientific">Exaiptasia diaphana</name>
    <name type="common">Tropical sea anemone</name>
    <name type="synonym">Aiptasia pulchella</name>
    <dbReference type="NCBI Taxonomy" id="2652724"/>
    <lineage>
        <taxon>Eukaryota</taxon>
        <taxon>Metazoa</taxon>
        <taxon>Cnidaria</taxon>
        <taxon>Anthozoa</taxon>
        <taxon>Hexacorallia</taxon>
        <taxon>Actiniaria</taxon>
        <taxon>Aiptasiidae</taxon>
        <taxon>Exaiptasia</taxon>
    </lineage>
</organism>
<dbReference type="EnsemblMetazoa" id="XM_021041968.2">
    <property type="protein sequence ID" value="XP_020897627.2"/>
    <property type="gene ID" value="LOC110236445"/>
</dbReference>
<dbReference type="Proteomes" id="UP000887567">
    <property type="component" value="Unplaced"/>
</dbReference>
<dbReference type="InterPro" id="IPR000554">
    <property type="entry name" value="Ribosomal_eS7"/>
</dbReference>